<organism evidence="5 6">
    <name type="scientific">Basidiobolus ranarum</name>
    <dbReference type="NCBI Taxonomy" id="34480"/>
    <lineage>
        <taxon>Eukaryota</taxon>
        <taxon>Fungi</taxon>
        <taxon>Fungi incertae sedis</taxon>
        <taxon>Zoopagomycota</taxon>
        <taxon>Entomophthoromycotina</taxon>
        <taxon>Basidiobolomycetes</taxon>
        <taxon>Basidiobolales</taxon>
        <taxon>Basidiobolaceae</taxon>
        <taxon>Basidiobolus</taxon>
    </lineage>
</organism>
<comment type="subcellular location">
    <subcellularLocation>
        <location evidence="1">Endomembrane system</location>
    </subcellularLocation>
</comment>
<comment type="caution">
    <text evidence="5">The sequence shown here is derived from an EMBL/GenBank/DDBJ whole genome shotgun (WGS) entry which is preliminary data.</text>
</comment>
<dbReference type="SUPFAM" id="SSF48371">
    <property type="entry name" value="ARM repeat"/>
    <property type="match status" value="1"/>
</dbReference>
<reference evidence="5 6" key="1">
    <citation type="submission" date="2023-04" db="EMBL/GenBank/DDBJ databases">
        <title>Genome of Basidiobolus ranarum AG-B5.</title>
        <authorList>
            <person name="Stajich J.E."/>
            <person name="Carter-House D."/>
            <person name="Gryganskyi A."/>
        </authorList>
    </citation>
    <scope>NUCLEOTIDE SEQUENCE [LARGE SCALE GENOMIC DNA]</scope>
    <source>
        <strain evidence="5 6">AG-B5</strain>
    </source>
</reference>
<accession>A0ABR2VL38</accession>
<dbReference type="PANTHER" id="PTHR11134">
    <property type="entry name" value="ADAPTOR COMPLEX SUBUNIT BETA FAMILY MEMBER"/>
    <property type="match status" value="1"/>
</dbReference>
<evidence type="ECO:0000256" key="2">
    <source>
        <dbReference type="ARBA" id="ARBA00022448"/>
    </source>
</evidence>
<name>A0ABR2VL38_9FUNG</name>
<dbReference type="InterPro" id="IPR026739">
    <property type="entry name" value="AP_beta"/>
</dbReference>
<dbReference type="InterPro" id="IPR016024">
    <property type="entry name" value="ARM-type_fold"/>
</dbReference>
<dbReference type="Gene3D" id="1.25.10.10">
    <property type="entry name" value="Leucine-rich Repeat Variant"/>
    <property type="match status" value="1"/>
</dbReference>
<keyword evidence="6" id="KW-1185">Reference proteome</keyword>
<keyword evidence="3" id="KW-0653">Protein transport</keyword>
<dbReference type="Proteomes" id="UP001479436">
    <property type="component" value="Unassembled WGS sequence"/>
</dbReference>
<evidence type="ECO:0000313" key="6">
    <source>
        <dbReference type="Proteomes" id="UP001479436"/>
    </source>
</evidence>
<evidence type="ECO:0000256" key="4">
    <source>
        <dbReference type="ARBA" id="ARBA00023136"/>
    </source>
</evidence>
<keyword evidence="2" id="KW-0813">Transport</keyword>
<gene>
    <name evidence="5" type="primary">APL6_2</name>
    <name evidence="5" type="ORF">K7432_016820</name>
</gene>
<dbReference type="EMBL" id="JASJQH010009927">
    <property type="protein sequence ID" value="KAK9674875.1"/>
    <property type="molecule type" value="Genomic_DNA"/>
</dbReference>
<evidence type="ECO:0000256" key="3">
    <source>
        <dbReference type="ARBA" id="ARBA00022927"/>
    </source>
</evidence>
<sequence>MNTIIYSNDLGNKVRITCPQRNIKFGMENTMAEYLSKAAAFAQSAAKISKKVSEGIVENAREFGFDSSAHFFDTSEVKLREIHKSLDSGNDREKMDGLKRLIAMISKGRDVSEFFPDVVKNVAST</sequence>
<protein>
    <submittedName>
        <fullName evidence="5">AP-3 complex subunit beta</fullName>
    </submittedName>
</protein>
<evidence type="ECO:0000256" key="1">
    <source>
        <dbReference type="ARBA" id="ARBA00004308"/>
    </source>
</evidence>
<feature type="non-terminal residue" evidence="5">
    <location>
        <position position="125"/>
    </location>
</feature>
<proteinExistence type="predicted"/>
<keyword evidence="4" id="KW-0472">Membrane</keyword>
<dbReference type="InterPro" id="IPR011989">
    <property type="entry name" value="ARM-like"/>
</dbReference>
<evidence type="ECO:0000313" key="5">
    <source>
        <dbReference type="EMBL" id="KAK9674875.1"/>
    </source>
</evidence>